<dbReference type="EMBL" id="JACASE010000004">
    <property type="protein sequence ID" value="KAF6475010.1"/>
    <property type="molecule type" value="Genomic_DNA"/>
</dbReference>
<feature type="compositionally biased region" description="Basic and acidic residues" evidence="1">
    <location>
        <begin position="57"/>
        <end position="66"/>
    </location>
</feature>
<organism evidence="2 3">
    <name type="scientific">Rousettus aegyptiacus</name>
    <name type="common">Egyptian fruit bat</name>
    <name type="synonym">Pteropus aegyptiacus</name>
    <dbReference type="NCBI Taxonomy" id="9407"/>
    <lineage>
        <taxon>Eukaryota</taxon>
        <taxon>Metazoa</taxon>
        <taxon>Chordata</taxon>
        <taxon>Craniata</taxon>
        <taxon>Vertebrata</taxon>
        <taxon>Euteleostomi</taxon>
        <taxon>Mammalia</taxon>
        <taxon>Eutheria</taxon>
        <taxon>Laurasiatheria</taxon>
        <taxon>Chiroptera</taxon>
        <taxon>Yinpterochiroptera</taxon>
        <taxon>Pteropodoidea</taxon>
        <taxon>Pteropodidae</taxon>
        <taxon>Rousettinae</taxon>
        <taxon>Rousettus</taxon>
    </lineage>
</organism>
<evidence type="ECO:0000256" key="1">
    <source>
        <dbReference type="SAM" id="MobiDB-lite"/>
    </source>
</evidence>
<keyword evidence="3" id="KW-1185">Reference proteome</keyword>
<dbReference type="Proteomes" id="UP000593571">
    <property type="component" value="Unassembled WGS sequence"/>
</dbReference>
<feature type="compositionally biased region" description="Basic and acidic residues" evidence="1">
    <location>
        <begin position="41"/>
        <end position="51"/>
    </location>
</feature>
<gene>
    <name evidence="2" type="ORF">HJG63_011103</name>
</gene>
<proteinExistence type="predicted"/>
<dbReference type="AlphaFoldDB" id="A0A7J8HSJ8"/>
<reference evidence="2 3" key="1">
    <citation type="journal article" date="2020" name="Nature">
        <title>Six reference-quality genomes reveal evolution of bat adaptations.</title>
        <authorList>
            <person name="Jebb D."/>
            <person name="Huang Z."/>
            <person name="Pippel M."/>
            <person name="Hughes G.M."/>
            <person name="Lavrichenko K."/>
            <person name="Devanna P."/>
            <person name="Winkler S."/>
            <person name="Jermiin L.S."/>
            <person name="Skirmuntt E.C."/>
            <person name="Katzourakis A."/>
            <person name="Burkitt-Gray L."/>
            <person name="Ray D.A."/>
            <person name="Sullivan K.A.M."/>
            <person name="Roscito J.G."/>
            <person name="Kirilenko B.M."/>
            <person name="Davalos L.M."/>
            <person name="Corthals A.P."/>
            <person name="Power M.L."/>
            <person name="Jones G."/>
            <person name="Ransome R.D."/>
            <person name="Dechmann D.K.N."/>
            <person name="Locatelli A.G."/>
            <person name="Puechmaille S.J."/>
            <person name="Fedrigo O."/>
            <person name="Jarvis E.D."/>
            <person name="Hiller M."/>
            <person name="Vernes S.C."/>
            <person name="Myers E.W."/>
            <person name="Teeling E.C."/>
        </authorList>
    </citation>
    <scope>NUCLEOTIDE SEQUENCE [LARGE SCALE GENOMIC DNA]</scope>
    <source>
        <strain evidence="2">MRouAeg1</strain>
        <tissue evidence="2">Muscle</tissue>
    </source>
</reference>
<feature type="compositionally biased region" description="Polar residues" evidence="1">
    <location>
        <begin position="21"/>
        <end position="38"/>
    </location>
</feature>
<evidence type="ECO:0000313" key="3">
    <source>
        <dbReference type="Proteomes" id="UP000593571"/>
    </source>
</evidence>
<feature type="region of interest" description="Disordered" evidence="1">
    <location>
        <begin position="18"/>
        <end position="83"/>
    </location>
</feature>
<accession>A0A7J8HSJ8</accession>
<name>A0A7J8HSJ8_ROUAE</name>
<comment type="caution">
    <text evidence="2">The sequence shown here is derived from an EMBL/GenBank/DDBJ whole genome shotgun (WGS) entry which is preliminary data.</text>
</comment>
<protein>
    <submittedName>
        <fullName evidence="2">Uncharacterized protein</fullName>
    </submittedName>
</protein>
<sequence length="165" mass="18879">MTWGISASGHMHRFTRACRSHPNNQDRPGKANYSSTCKTHQRTEGRKKPGRTELQSEELRMEERPKARPLRSLRPAGMRGTQLTCEGTCQGHLRAQQPWPQEHVLPKVTQQPSRRAGVTHPRHGRREGFEDGLEHPGISQGQRVGGDLQGRRMQGQRVRRTKKRK</sequence>
<evidence type="ECO:0000313" key="2">
    <source>
        <dbReference type="EMBL" id="KAF6475010.1"/>
    </source>
</evidence>
<feature type="region of interest" description="Disordered" evidence="1">
    <location>
        <begin position="96"/>
        <end position="165"/>
    </location>
</feature>